<evidence type="ECO:0000256" key="3">
    <source>
        <dbReference type="ARBA" id="ARBA00022692"/>
    </source>
</evidence>
<keyword evidence="10" id="KW-1185">Reference proteome</keyword>
<protein>
    <submittedName>
        <fullName evidence="9">PhoU domain-containing protein</fullName>
    </submittedName>
</protein>
<keyword evidence="4 7" id="KW-1133">Transmembrane helix</keyword>
<dbReference type="InterPro" id="IPR003841">
    <property type="entry name" value="Na/Pi_transpt"/>
</dbReference>
<evidence type="ECO:0000259" key="8">
    <source>
        <dbReference type="Pfam" id="PF01895"/>
    </source>
</evidence>
<keyword evidence="3 7" id="KW-0812">Transmembrane</keyword>
<evidence type="ECO:0000256" key="7">
    <source>
        <dbReference type="SAM" id="Phobius"/>
    </source>
</evidence>
<dbReference type="PANTHER" id="PTHR10010:SF46">
    <property type="entry name" value="SODIUM-DEPENDENT PHOSPHATE TRANSPORT PROTEIN 2B"/>
    <property type="match status" value="1"/>
</dbReference>
<feature type="compositionally biased region" description="Basic and acidic residues" evidence="6">
    <location>
        <begin position="341"/>
        <end position="359"/>
    </location>
</feature>
<dbReference type="InterPro" id="IPR026022">
    <property type="entry name" value="PhoU_dom"/>
</dbReference>
<evidence type="ECO:0000313" key="9">
    <source>
        <dbReference type="EMBL" id="RWX49779.1"/>
    </source>
</evidence>
<dbReference type="NCBIfam" id="NF037997">
    <property type="entry name" value="Na_Pi_symport"/>
    <property type="match status" value="1"/>
</dbReference>
<feature type="non-terminal residue" evidence="9">
    <location>
        <position position="373"/>
    </location>
</feature>
<sequence length="373" mass="41806">ANIGTCVTALLACIGTRREAKRVAVAHVLFKIVGVLLIVPFLGAFADMVRSLAALFDSGTARQIANAHTVFNVGIALCFLPFTDLFAHAILRLMPDKPQEKGIVPTTLYLKDSLVSTPAIALELAHAEVARMALILGRMHKAAILPFITANDQLPRDEFHPEQLDLLQGIAMREQKINFLEEKIRRYLLKISRQQLAEGQGSEVNALLSLLDSMESIGDIIVRQMVPLAKKKGQLDADFSEEGRKELISYHEKIGKQLKRLEKMMVTPDPVLAHKVRKKKKRYDRLNHRLRRHHLRRLLEMKEESVETHEIHLELLDALNQINGFSADIAKALLKGGIQDRPSEEKDKDQSSKEQDKGQPPEGQATTGEEPRA</sequence>
<dbReference type="SUPFAM" id="SSF109755">
    <property type="entry name" value="PhoU-like"/>
    <property type="match status" value="1"/>
</dbReference>
<comment type="subcellular location">
    <subcellularLocation>
        <location evidence="1">Cell membrane</location>
        <topology evidence="1">Multi-pass membrane protein</topology>
    </subcellularLocation>
</comment>
<evidence type="ECO:0000313" key="10">
    <source>
        <dbReference type="Proteomes" id="UP000288892"/>
    </source>
</evidence>
<keyword evidence="2" id="KW-1003">Cell membrane</keyword>
<feature type="transmembrane region" description="Helical" evidence="7">
    <location>
        <begin position="28"/>
        <end position="49"/>
    </location>
</feature>
<dbReference type="PANTHER" id="PTHR10010">
    <property type="entry name" value="SOLUTE CARRIER FAMILY 34 SODIUM PHOSPHATE , MEMBER 2-RELATED"/>
    <property type="match status" value="1"/>
</dbReference>
<accession>A0A444J9P8</accession>
<organism evidence="9 10">
    <name type="scientific">Candidatus Electrothrix marina</name>
    <dbReference type="NCBI Taxonomy" id="1859130"/>
    <lineage>
        <taxon>Bacteria</taxon>
        <taxon>Pseudomonadati</taxon>
        <taxon>Thermodesulfobacteriota</taxon>
        <taxon>Desulfobulbia</taxon>
        <taxon>Desulfobulbales</taxon>
        <taxon>Desulfobulbaceae</taxon>
        <taxon>Candidatus Electrothrix</taxon>
    </lineage>
</organism>
<proteinExistence type="predicted"/>
<dbReference type="GO" id="GO:0005436">
    <property type="term" value="F:sodium:phosphate symporter activity"/>
    <property type="evidence" value="ECO:0007669"/>
    <property type="project" value="InterPro"/>
</dbReference>
<comment type="caution">
    <text evidence="9">The sequence shown here is derived from an EMBL/GenBank/DDBJ whole genome shotgun (WGS) entry which is preliminary data.</text>
</comment>
<reference evidence="9 10" key="1">
    <citation type="submission" date="2017-01" db="EMBL/GenBank/DDBJ databases">
        <title>The cable genome- insights into the physiology and evolution of filamentous bacteria capable of sulfide oxidation via long distance electron transfer.</title>
        <authorList>
            <person name="Schreiber L."/>
            <person name="Bjerg J.T."/>
            <person name="Boggild A."/>
            <person name="Van De Vossenberg J."/>
            <person name="Meysman F."/>
            <person name="Nielsen L.P."/>
            <person name="Schramm A."/>
            <person name="Kjeldsen K.U."/>
        </authorList>
    </citation>
    <scope>NUCLEOTIDE SEQUENCE [LARGE SCALE GENOMIC DNA]</scope>
    <source>
        <strain evidence="9">A5</strain>
    </source>
</reference>
<dbReference type="Gene3D" id="1.20.58.220">
    <property type="entry name" value="Phosphate transport system protein phou homolog 2, domain 2"/>
    <property type="match status" value="1"/>
</dbReference>
<dbReference type="AlphaFoldDB" id="A0A444J9P8"/>
<feature type="region of interest" description="Disordered" evidence="6">
    <location>
        <begin position="336"/>
        <end position="373"/>
    </location>
</feature>
<dbReference type="InterPro" id="IPR038078">
    <property type="entry name" value="PhoU-like_sf"/>
</dbReference>
<dbReference type="GO" id="GO:0005886">
    <property type="term" value="C:plasma membrane"/>
    <property type="evidence" value="ECO:0007669"/>
    <property type="project" value="UniProtKB-SubCell"/>
</dbReference>
<feature type="non-terminal residue" evidence="9">
    <location>
        <position position="1"/>
    </location>
</feature>
<dbReference type="GO" id="GO:0044341">
    <property type="term" value="P:sodium-dependent phosphate transport"/>
    <property type="evidence" value="ECO:0007669"/>
    <property type="project" value="InterPro"/>
</dbReference>
<keyword evidence="5 7" id="KW-0472">Membrane</keyword>
<evidence type="ECO:0000256" key="2">
    <source>
        <dbReference type="ARBA" id="ARBA00022475"/>
    </source>
</evidence>
<gene>
    <name evidence="9" type="ORF">VU01_14521</name>
</gene>
<evidence type="ECO:0000256" key="5">
    <source>
        <dbReference type="ARBA" id="ARBA00023136"/>
    </source>
</evidence>
<dbReference type="EMBL" id="MTKS01000452">
    <property type="protein sequence ID" value="RWX49779.1"/>
    <property type="molecule type" value="Genomic_DNA"/>
</dbReference>
<evidence type="ECO:0000256" key="1">
    <source>
        <dbReference type="ARBA" id="ARBA00004651"/>
    </source>
</evidence>
<dbReference type="Proteomes" id="UP000288892">
    <property type="component" value="Unassembled WGS sequence"/>
</dbReference>
<evidence type="ECO:0000256" key="4">
    <source>
        <dbReference type="ARBA" id="ARBA00022989"/>
    </source>
</evidence>
<name>A0A444J9P8_9BACT</name>
<dbReference type="Pfam" id="PF01895">
    <property type="entry name" value="PhoU"/>
    <property type="match status" value="1"/>
</dbReference>
<feature type="domain" description="PhoU" evidence="8">
    <location>
        <begin position="162"/>
        <end position="222"/>
    </location>
</feature>
<evidence type="ECO:0000256" key="6">
    <source>
        <dbReference type="SAM" id="MobiDB-lite"/>
    </source>
</evidence>